<gene>
    <name evidence="1" type="ORF">BFC18_17525</name>
</gene>
<comment type="caution">
    <text evidence="1">The sequence shown here is derived from an EMBL/GenBank/DDBJ whole genome shotgun (WGS) entry which is preliminary data.</text>
</comment>
<dbReference type="Proteomes" id="UP000175691">
    <property type="component" value="Unassembled WGS sequence"/>
</dbReference>
<dbReference type="EMBL" id="MDHN01000039">
    <property type="protein sequence ID" value="OFC69524.1"/>
    <property type="molecule type" value="Genomic_DNA"/>
</dbReference>
<reference evidence="1 2" key="1">
    <citation type="submission" date="2016-08" db="EMBL/GenBank/DDBJ databases">
        <authorList>
            <person name="Seilhamer J.J."/>
        </authorList>
    </citation>
    <scope>NUCLEOTIDE SEQUENCE [LARGE SCALE GENOMIC DNA]</scope>
    <source>
        <strain evidence="1 2">KCTC 42603</strain>
    </source>
</reference>
<sequence>MFELVLTLLISSSAVCSTVSLLYQLQLTSQALPVAAEMTSRAENARVILQSSTGNGMRDVAEFSAFTTNQDARLSATTRRIDPGSASGKTHYSLNWTTTDIFSDGISLATTRQTNAPPFPLLKSGNVTIAWKDHDGTPKTISTPFNRRHPLTNALVDKISRLNTIRP</sequence>
<proteinExistence type="predicted"/>
<evidence type="ECO:0000313" key="1">
    <source>
        <dbReference type="EMBL" id="OFC69524.1"/>
    </source>
</evidence>
<dbReference type="AlphaFoldDB" id="A0A1E7Z801"/>
<evidence type="ECO:0000313" key="2">
    <source>
        <dbReference type="Proteomes" id="UP000175691"/>
    </source>
</evidence>
<protein>
    <submittedName>
        <fullName evidence="1">Uncharacterized protein</fullName>
    </submittedName>
</protein>
<keyword evidence="2" id="KW-1185">Reference proteome</keyword>
<organism evidence="1 2">
    <name type="scientific">Alteromonas confluentis</name>
    <dbReference type="NCBI Taxonomy" id="1656094"/>
    <lineage>
        <taxon>Bacteria</taxon>
        <taxon>Pseudomonadati</taxon>
        <taxon>Pseudomonadota</taxon>
        <taxon>Gammaproteobacteria</taxon>
        <taxon>Alteromonadales</taxon>
        <taxon>Alteromonadaceae</taxon>
        <taxon>Alteromonas/Salinimonas group</taxon>
        <taxon>Alteromonas</taxon>
    </lineage>
</organism>
<dbReference type="STRING" id="1656094.BFC18_17525"/>
<dbReference type="RefSeq" id="WP_070126666.1">
    <property type="nucleotide sequence ID" value="NZ_MDHN01000039.1"/>
</dbReference>
<name>A0A1E7Z801_9ALTE</name>
<accession>A0A1E7Z801</accession>